<name>A0A5C3LSS8_9AGAR</name>
<accession>A0A5C3LSS8</accession>
<evidence type="ECO:0000313" key="2">
    <source>
        <dbReference type="Proteomes" id="UP000308652"/>
    </source>
</evidence>
<dbReference type="PANTHER" id="PTHR37842">
    <property type="match status" value="1"/>
</dbReference>
<proteinExistence type="predicted"/>
<protein>
    <submittedName>
        <fullName evidence="1">Uncharacterized protein</fullName>
    </submittedName>
</protein>
<keyword evidence="2" id="KW-1185">Reference proteome</keyword>
<dbReference type="Proteomes" id="UP000308652">
    <property type="component" value="Unassembled WGS sequence"/>
</dbReference>
<dbReference type="InterPro" id="IPR031924">
    <property type="entry name" value="GH115"/>
</dbReference>
<dbReference type="OrthoDB" id="4849794at2759"/>
<gene>
    <name evidence="1" type="ORF">BDQ12DRAFT_688064</name>
</gene>
<dbReference type="STRING" id="68775.A0A5C3LSS8"/>
<sequence>MPPFLCWIYTVWSWAPEPMIRSTPNEFILFGKGTWHYVNNADNIKQFYFEGVQRAKNFESIYTLGMRGFGDLPLSEPINIQPLEQVLADQSDLQGRVRK</sequence>
<dbReference type="PANTHER" id="PTHR37842:SF2">
    <property type="entry name" value="GYLCOSYL HYDROLASE 115 C-TERMINAL DOMAIN-CONTAINING PROTEIN"/>
    <property type="match status" value="1"/>
</dbReference>
<evidence type="ECO:0000313" key="1">
    <source>
        <dbReference type="EMBL" id="TFK35637.1"/>
    </source>
</evidence>
<dbReference type="Pfam" id="PF15979">
    <property type="entry name" value="Glyco_hydro_115"/>
    <property type="match status" value="1"/>
</dbReference>
<dbReference type="EMBL" id="ML213620">
    <property type="protein sequence ID" value="TFK35637.1"/>
    <property type="molecule type" value="Genomic_DNA"/>
</dbReference>
<dbReference type="Gene3D" id="3.20.20.520">
    <property type="entry name" value="Glycosyl hydrolase family 115"/>
    <property type="match status" value="1"/>
</dbReference>
<reference evidence="1 2" key="1">
    <citation type="journal article" date="2019" name="Nat. Ecol. Evol.">
        <title>Megaphylogeny resolves global patterns of mushroom evolution.</title>
        <authorList>
            <person name="Varga T."/>
            <person name="Krizsan K."/>
            <person name="Foldi C."/>
            <person name="Dima B."/>
            <person name="Sanchez-Garcia M."/>
            <person name="Sanchez-Ramirez S."/>
            <person name="Szollosi G.J."/>
            <person name="Szarkandi J.G."/>
            <person name="Papp V."/>
            <person name="Albert L."/>
            <person name="Andreopoulos W."/>
            <person name="Angelini C."/>
            <person name="Antonin V."/>
            <person name="Barry K.W."/>
            <person name="Bougher N.L."/>
            <person name="Buchanan P."/>
            <person name="Buyck B."/>
            <person name="Bense V."/>
            <person name="Catcheside P."/>
            <person name="Chovatia M."/>
            <person name="Cooper J."/>
            <person name="Damon W."/>
            <person name="Desjardin D."/>
            <person name="Finy P."/>
            <person name="Geml J."/>
            <person name="Haridas S."/>
            <person name="Hughes K."/>
            <person name="Justo A."/>
            <person name="Karasinski D."/>
            <person name="Kautmanova I."/>
            <person name="Kiss B."/>
            <person name="Kocsube S."/>
            <person name="Kotiranta H."/>
            <person name="LaButti K.M."/>
            <person name="Lechner B.E."/>
            <person name="Liimatainen K."/>
            <person name="Lipzen A."/>
            <person name="Lukacs Z."/>
            <person name="Mihaltcheva S."/>
            <person name="Morgado L.N."/>
            <person name="Niskanen T."/>
            <person name="Noordeloos M.E."/>
            <person name="Ohm R.A."/>
            <person name="Ortiz-Santana B."/>
            <person name="Ovrebo C."/>
            <person name="Racz N."/>
            <person name="Riley R."/>
            <person name="Savchenko A."/>
            <person name="Shiryaev A."/>
            <person name="Soop K."/>
            <person name="Spirin V."/>
            <person name="Szebenyi C."/>
            <person name="Tomsovsky M."/>
            <person name="Tulloss R.E."/>
            <person name="Uehling J."/>
            <person name="Grigoriev I.V."/>
            <person name="Vagvolgyi C."/>
            <person name="Papp T."/>
            <person name="Martin F.M."/>
            <person name="Miettinen O."/>
            <person name="Hibbett D.S."/>
            <person name="Nagy L.G."/>
        </authorList>
    </citation>
    <scope>NUCLEOTIDE SEQUENCE [LARGE SCALE GENOMIC DNA]</scope>
    <source>
        <strain evidence="1 2">CBS 166.37</strain>
    </source>
</reference>
<dbReference type="InterPro" id="IPR042301">
    <property type="entry name" value="GH115_sf"/>
</dbReference>
<dbReference type="AlphaFoldDB" id="A0A5C3LSS8"/>
<organism evidence="1 2">
    <name type="scientific">Crucibulum laeve</name>
    <dbReference type="NCBI Taxonomy" id="68775"/>
    <lineage>
        <taxon>Eukaryota</taxon>
        <taxon>Fungi</taxon>
        <taxon>Dikarya</taxon>
        <taxon>Basidiomycota</taxon>
        <taxon>Agaricomycotina</taxon>
        <taxon>Agaricomycetes</taxon>
        <taxon>Agaricomycetidae</taxon>
        <taxon>Agaricales</taxon>
        <taxon>Agaricineae</taxon>
        <taxon>Nidulariaceae</taxon>
        <taxon>Crucibulum</taxon>
    </lineage>
</organism>